<dbReference type="GeneID" id="112270937"/>
<keyword evidence="1" id="KW-0732">Signal</keyword>
<dbReference type="Gramene" id="PNT70037">
    <property type="protein sequence ID" value="PNT70037"/>
    <property type="gene ID" value="BRADI_2g04336v3"/>
</dbReference>
<reference evidence="2" key="2">
    <citation type="submission" date="2017-06" db="EMBL/GenBank/DDBJ databases">
        <title>WGS assembly of Brachypodium distachyon.</title>
        <authorList>
            <consortium name="The International Brachypodium Initiative"/>
            <person name="Lucas S."/>
            <person name="Harmon-Smith M."/>
            <person name="Lail K."/>
            <person name="Tice H."/>
            <person name="Grimwood J."/>
            <person name="Bruce D."/>
            <person name="Barry K."/>
            <person name="Shu S."/>
            <person name="Lindquist E."/>
            <person name="Wang M."/>
            <person name="Pitluck S."/>
            <person name="Vogel J.P."/>
            <person name="Garvin D.F."/>
            <person name="Mockler T.C."/>
            <person name="Schmutz J."/>
            <person name="Rokhsar D."/>
            <person name="Bevan M.W."/>
        </authorList>
    </citation>
    <scope>NUCLEOTIDE SEQUENCE</scope>
    <source>
        <strain evidence="2">Bd21</strain>
    </source>
</reference>
<sequence>MPAATAQRSLSLSLLRSLSSLRCFHLYWLKDPGGVDRPQWEWHNFGTQGFPHLSFKGFHCSHILVPLVPWKIWVQAVFEDHQLWMSPKLLCHSFKFFHSPKKKDTIAGKSIIINSFSLLNPSEHGRVQQHCSSLFSLEQPFGCPSLGQGNAQSSHSRKPVQGCSN</sequence>
<dbReference type="RefSeq" id="XP_024315401.1">
    <property type="nucleotide sequence ID" value="XM_024459633.1"/>
</dbReference>
<name>A0A2K2D6X6_BRADI</name>
<reference evidence="3" key="3">
    <citation type="submission" date="2018-08" db="UniProtKB">
        <authorList>
            <consortium name="EnsemblPlants"/>
        </authorList>
    </citation>
    <scope>IDENTIFICATION</scope>
    <source>
        <strain evidence="3">cv. Bd21</strain>
    </source>
</reference>
<reference evidence="2 3" key="1">
    <citation type="journal article" date="2010" name="Nature">
        <title>Genome sequencing and analysis of the model grass Brachypodium distachyon.</title>
        <authorList>
            <consortium name="International Brachypodium Initiative"/>
        </authorList>
    </citation>
    <scope>NUCLEOTIDE SEQUENCE [LARGE SCALE GENOMIC DNA]</scope>
    <source>
        <strain evidence="2">Bd21</strain>
        <strain evidence="3">cv. Bd21</strain>
    </source>
</reference>
<feature type="chain" id="PRO_5044576615" evidence="1">
    <location>
        <begin position="21"/>
        <end position="165"/>
    </location>
</feature>
<evidence type="ECO:0000313" key="4">
    <source>
        <dbReference type="Proteomes" id="UP000008810"/>
    </source>
</evidence>
<dbReference type="AlphaFoldDB" id="A0A2K2D6X6"/>
<gene>
    <name evidence="3" type="primary">LOC112270937</name>
    <name evidence="2" type="ORF">BRADI_2g04336v3</name>
</gene>
<keyword evidence="4" id="KW-1185">Reference proteome</keyword>
<accession>A0A2K2D6X6</accession>
<proteinExistence type="predicted"/>
<organism evidence="2">
    <name type="scientific">Brachypodium distachyon</name>
    <name type="common">Purple false brome</name>
    <name type="synonym">Trachynia distachya</name>
    <dbReference type="NCBI Taxonomy" id="15368"/>
    <lineage>
        <taxon>Eukaryota</taxon>
        <taxon>Viridiplantae</taxon>
        <taxon>Streptophyta</taxon>
        <taxon>Embryophyta</taxon>
        <taxon>Tracheophyta</taxon>
        <taxon>Spermatophyta</taxon>
        <taxon>Magnoliopsida</taxon>
        <taxon>Liliopsida</taxon>
        <taxon>Poales</taxon>
        <taxon>Poaceae</taxon>
        <taxon>BOP clade</taxon>
        <taxon>Pooideae</taxon>
        <taxon>Stipodae</taxon>
        <taxon>Brachypodieae</taxon>
        <taxon>Brachypodium</taxon>
    </lineage>
</organism>
<dbReference type="Proteomes" id="UP000008810">
    <property type="component" value="Chromosome 2"/>
</dbReference>
<evidence type="ECO:0000313" key="2">
    <source>
        <dbReference type="EMBL" id="PNT70037.1"/>
    </source>
</evidence>
<dbReference type="EMBL" id="CM000881">
    <property type="protein sequence ID" value="PNT70037.1"/>
    <property type="molecule type" value="Genomic_DNA"/>
</dbReference>
<dbReference type="EnsemblPlants" id="PNT70037">
    <property type="protein sequence ID" value="PNT70037"/>
    <property type="gene ID" value="BRADI_2g04336v3"/>
</dbReference>
<feature type="signal peptide" evidence="1">
    <location>
        <begin position="1"/>
        <end position="20"/>
    </location>
</feature>
<evidence type="ECO:0000313" key="3">
    <source>
        <dbReference type="EnsemblPlants" id="PNT70037"/>
    </source>
</evidence>
<evidence type="ECO:0000256" key="1">
    <source>
        <dbReference type="SAM" id="SignalP"/>
    </source>
</evidence>
<protein>
    <submittedName>
        <fullName evidence="2 3">Uncharacterized protein</fullName>
    </submittedName>
</protein>